<name>A0AAW9R3L7_9GAMM</name>
<comment type="caution">
    <text evidence="1">The sequence shown here is derived from an EMBL/GenBank/DDBJ whole genome shotgun (WGS) entry which is preliminary data.</text>
</comment>
<accession>A0AAW9R3L7</accession>
<proteinExistence type="predicted"/>
<gene>
    <name evidence="1" type="ORF">WB794_03605</name>
</gene>
<sequence>MSSRHVYLGNGFEIHFSFVSGVLRAQVEGPHDSFDVSIAYWKAIVQERLRLDATRILVVENLADSTHADVTLSMADELLKLDLAGCRVAFVDRGVDNRSVQELIAMRARDQGIIATVFGDEGQAINWLRHGID</sequence>
<organism evidence="1 2">
    <name type="scientific">Denitratimonas tolerans</name>
    <dbReference type="NCBI Taxonomy" id="1338420"/>
    <lineage>
        <taxon>Bacteria</taxon>
        <taxon>Pseudomonadati</taxon>
        <taxon>Pseudomonadota</taxon>
        <taxon>Gammaproteobacteria</taxon>
        <taxon>Lysobacterales</taxon>
        <taxon>Lysobacteraceae</taxon>
        <taxon>Denitratimonas</taxon>
    </lineage>
</organism>
<dbReference type="Proteomes" id="UP001364472">
    <property type="component" value="Unassembled WGS sequence"/>
</dbReference>
<evidence type="ECO:0000313" key="2">
    <source>
        <dbReference type="Proteomes" id="UP001364472"/>
    </source>
</evidence>
<evidence type="ECO:0008006" key="3">
    <source>
        <dbReference type="Google" id="ProtNLM"/>
    </source>
</evidence>
<dbReference type="RefSeq" id="WP_337334476.1">
    <property type="nucleotide sequence ID" value="NZ_JBBDHC010000003.1"/>
</dbReference>
<dbReference type="AlphaFoldDB" id="A0AAW9R3L7"/>
<dbReference type="EMBL" id="JBBDHC010000003">
    <property type="protein sequence ID" value="MEJ1248763.1"/>
    <property type="molecule type" value="Genomic_DNA"/>
</dbReference>
<evidence type="ECO:0000313" key="1">
    <source>
        <dbReference type="EMBL" id="MEJ1248763.1"/>
    </source>
</evidence>
<reference evidence="1 2" key="1">
    <citation type="journal article" date="2016" name="Antonie Van Leeuwenhoek">
        <title>Denitratimonas tolerans gen. nov., sp. nov., a denitrifying bacterium isolated from a bioreactor for tannery wastewater treatment.</title>
        <authorList>
            <person name="Han S.I."/>
            <person name="Kim J.O."/>
            <person name="Lee Y.R."/>
            <person name="Ekpeghere K.I."/>
            <person name="Koh S.C."/>
            <person name="Whang K.S."/>
        </authorList>
    </citation>
    <scope>NUCLEOTIDE SEQUENCE [LARGE SCALE GENOMIC DNA]</scope>
    <source>
        <strain evidence="1 2">KACC 17565</strain>
    </source>
</reference>
<keyword evidence="2" id="KW-1185">Reference proteome</keyword>
<protein>
    <recommendedName>
        <fullName evidence="3">SpoIIAA-like</fullName>
    </recommendedName>
</protein>